<dbReference type="PANTHER" id="PTHR15742:SF1">
    <property type="entry name" value="PROTEIN SOGA1"/>
    <property type="match status" value="1"/>
</dbReference>
<keyword evidence="1" id="KW-0175">Coiled coil</keyword>
<dbReference type="PANTHER" id="PTHR15742">
    <property type="entry name" value="GIRDIN"/>
    <property type="match status" value="1"/>
</dbReference>
<name>A0A3B5KZX1_9TELE</name>
<evidence type="ECO:0000313" key="3">
    <source>
        <dbReference type="Proteomes" id="UP000261380"/>
    </source>
</evidence>
<organism evidence="2 3">
    <name type="scientific">Xiphophorus couchianus</name>
    <name type="common">Monterrey platyfish</name>
    <dbReference type="NCBI Taxonomy" id="32473"/>
    <lineage>
        <taxon>Eukaryota</taxon>
        <taxon>Metazoa</taxon>
        <taxon>Chordata</taxon>
        <taxon>Craniata</taxon>
        <taxon>Vertebrata</taxon>
        <taxon>Euteleostomi</taxon>
        <taxon>Actinopterygii</taxon>
        <taxon>Neopterygii</taxon>
        <taxon>Teleostei</taxon>
        <taxon>Neoteleostei</taxon>
        <taxon>Acanthomorphata</taxon>
        <taxon>Ovalentaria</taxon>
        <taxon>Atherinomorphae</taxon>
        <taxon>Cyprinodontiformes</taxon>
        <taxon>Poeciliidae</taxon>
        <taxon>Poeciliinae</taxon>
        <taxon>Xiphophorus</taxon>
    </lineage>
</organism>
<keyword evidence="3" id="KW-1185">Reference proteome</keyword>
<reference evidence="2" key="2">
    <citation type="submission" date="2025-09" db="UniProtKB">
        <authorList>
            <consortium name="Ensembl"/>
        </authorList>
    </citation>
    <scope>IDENTIFICATION</scope>
</reference>
<proteinExistence type="predicted"/>
<accession>A0A3B5KZX1</accession>
<sequence>VIRGHLVLAKDEMEELRSEMLEMRDMYMEDDVYQLQELRQQLEQANKTCRILQYRLRKAERRSLRVAQTGQVDGELIRTLEQDVKVAKDVSIRIHSQLDSLEKKRSRLEQENEELRVRLQDLEVAKQVLQQELDKVRLKSFHGLRSKTAVFFSVSPFIFMQAI</sequence>
<protein>
    <submittedName>
        <fullName evidence="2">Uncharacterized protein</fullName>
    </submittedName>
</protein>
<dbReference type="Proteomes" id="UP000261380">
    <property type="component" value="Unplaced"/>
</dbReference>
<reference evidence="2" key="1">
    <citation type="submission" date="2025-08" db="UniProtKB">
        <authorList>
            <consortium name="Ensembl"/>
        </authorList>
    </citation>
    <scope>IDENTIFICATION</scope>
</reference>
<evidence type="ECO:0000256" key="1">
    <source>
        <dbReference type="SAM" id="Coils"/>
    </source>
</evidence>
<feature type="coiled-coil region" evidence="1">
    <location>
        <begin position="6"/>
        <end position="62"/>
    </location>
</feature>
<feature type="coiled-coil region" evidence="1">
    <location>
        <begin position="91"/>
        <end position="139"/>
    </location>
</feature>
<evidence type="ECO:0000313" key="2">
    <source>
        <dbReference type="Ensembl" id="ENSXCOP00000003600.1"/>
    </source>
</evidence>
<dbReference type="GeneTree" id="ENSGT00950000182982"/>
<dbReference type="Ensembl" id="ENSXCOT00000003639.1">
    <property type="protein sequence ID" value="ENSXCOP00000003600.1"/>
    <property type="gene ID" value="ENSXCOG00000002835.1"/>
</dbReference>
<dbReference type="AlphaFoldDB" id="A0A3B5KZX1"/>
<dbReference type="InterPro" id="IPR049885">
    <property type="entry name" value="MTCL1-3"/>
</dbReference>